<dbReference type="Proteomes" id="UP000011704">
    <property type="component" value="Unassembled WGS sequence"/>
</dbReference>
<organism evidence="1 2">
    <name type="scientific">Nitrospina gracilis (strain 3/211)</name>
    <dbReference type="NCBI Taxonomy" id="1266370"/>
    <lineage>
        <taxon>Bacteria</taxon>
        <taxon>Pseudomonadati</taxon>
        <taxon>Nitrospinota/Tectimicrobiota group</taxon>
        <taxon>Nitrospinota</taxon>
        <taxon>Nitrospinia</taxon>
        <taxon>Nitrospinales</taxon>
        <taxon>Nitrospinaceae</taxon>
        <taxon>Nitrospina</taxon>
    </lineage>
</organism>
<sequence>MPSRKDLGEVKNRCKEEILRLPGVHGIAIGFKMKGNALLPTLCIQVYVRHKRPNAEIPREEQIPAEIDGVPTDVIASGPVETLLDDEDCPNINQDTNSYRPLRGGVQIQARGGGKGTLACVVRTRETPPRDVMLTNEHVLYSGTATGPSCSGCTAGSAVGQPTWSSSNKLGNILKGKTSALVDGAISSLDPGTQWQAEIEDIGVIAGTEHVTWEILEDRVMNGAGLYPVKKRGAKTRLSEGVITAVNFEGTSTDVWGTHRQRFEQQIMIFPVGYETGNVCFSARGDSGSAVVNEDNKIVGLLFGSNGITNTSTSVEYRAGVACPITNVLNELQVDLVFGQPAGHIFTVPEPVSESVALASEAVPSPAPASMTEEEHVLLRERVQNDIAQIEGGRAYLSLFKIHENEVRVLVNTNKKVAALWRKHGGPVLLHHLIRAAQFPGRSLPQAIGKQSWRESVHKISETFQKHGSERLRQDIDRARDLFASLGGRTYPQILERLETVLA</sequence>
<dbReference type="Gene3D" id="2.40.10.10">
    <property type="entry name" value="Trypsin-like serine proteases"/>
    <property type="match status" value="1"/>
</dbReference>
<evidence type="ECO:0008006" key="3">
    <source>
        <dbReference type="Google" id="ProtNLM"/>
    </source>
</evidence>
<dbReference type="EMBL" id="CAQJ01000048">
    <property type="protein sequence ID" value="CCQ90847.1"/>
    <property type="molecule type" value="Genomic_DNA"/>
</dbReference>
<protein>
    <recommendedName>
        <fullName evidence="3">Serine protease</fullName>
    </recommendedName>
</protein>
<dbReference type="InterPro" id="IPR008760">
    <property type="entry name" value="EAV_peptidase_S32"/>
</dbReference>
<dbReference type="OrthoDB" id="625527at2"/>
<proteinExistence type="predicted"/>
<dbReference type="InterPro" id="IPR043504">
    <property type="entry name" value="Peptidase_S1_PA_chymotrypsin"/>
</dbReference>
<evidence type="ECO:0000313" key="1">
    <source>
        <dbReference type="EMBL" id="CCQ90847.1"/>
    </source>
</evidence>
<dbReference type="InterPro" id="IPR009003">
    <property type="entry name" value="Peptidase_S1_PA"/>
</dbReference>
<name>M1YYQ6_NITG3</name>
<dbReference type="AlphaFoldDB" id="M1YYQ6"/>
<reference evidence="1 2" key="1">
    <citation type="journal article" date="2013" name="Front. Microbiol.">
        <title>The genome of Nitrospina gracilis illuminates the metabolism and evolution of the major marine nitrite oxidizer.</title>
        <authorList>
            <person name="Luecker S."/>
            <person name="Nowka B."/>
            <person name="Rattei T."/>
            <person name="Spieck E."/>
            <person name="and Daims H."/>
        </authorList>
    </citation>
    <scope>NUCLEOTIDE SEQUENCE [LARGE SCALE GENOMIC DNA]</scope>
    <source>
        <strain evidence="1 2">3/211</strain>
    </source>
</reference>
<dbReference type="RefSeq" id="WP_005008886.1">
    <property type="nucleotide sequence ID" value="NZ_HG422173.1"/>
</dbReference>
<gene>
    <name evidence="1" type="ORF">NITGR_430014</name>
</gene>
<dbReference type="SUPFAM" id="SSF50494">
    <property type="entry name" value="Trypsin-like serine proteases"/>
    <property type="match status" value="1"/>
</dbReference>
<keyword evidence="2" id="KW-1185">Reference proteome</keyword>
<dbReference type="GO" id="GO:0004252">
    <property type="term" value="F:serine-type endopeptidase activity"/>
    <property type="evidence" value="ECO:0007669"/>
    <property type="project" value="InterPro"/>
</dbReference>
<dbReference type="GO" id="GO:0019082">
    <property type="term" value="P:viral protein processing"/>
    <property type="evidence" value="ECO:0007669"/>
    <property type="project" value="InterPro"/>
</dbReference>
<evidence type="ECO:0000313" key="2">
    <source>
        <dbReference type="Proteomes" id="UP000011704"/>
    </source>
</evidence>
<dbReference type="HOGENOM" id="CLU_464420_0_0_0"/>
<comment type="caution">
    <text evidence="1">The sequence shown here is derived from an EMBL/GenBank/DDBJ whole genome shotgun (WGS) entry which is preliminary data.</text>
</comment>
<dbReference type="Pfam" id="PF05579">
    <property type="entry name" value="Peptidase_S32"/>
    <property type="match status" value="1"/>
</dbReference>
<dbReference type="InParanoid" id="M1YYQ6"/>
<accession>M1YYQ6</accession>
<dbReference type="STRING" id="1266370.NITGR_430014"/>